<dbReference type="PRINTS" id="PR00133">
    <property type="entry name" value="GLHYDRLASE3"/>
</dbReference>
<dbReference type="InterPro" id="IPR002772">
    <property type="entry name" value="Glyco_hydro_3_C"/>
</dbReference>
<evidence type="ECO:0000256" key="1">
    <source>
        <dbReference type="ARBA" id="ARBA00000448"/>
    </source>
</evidence>
<keyword evidence="4" id="KW-0732">Signal</keyword>
<dbReference type="AlphaFoldDB" id="A0A6M1RLE2"/>
<protein>
    <recommendedName>
        <fullName evidence="3">beta-glucosidase</fullName>
        <ecNumber evidence="3">3.2.1.21</ecNumber>
    </recommendedName>
</protein>
<dbReference type="Proteomes" id="UP000477311">
    <property type="component" value="Unassembled WGS sequence"/>
</dbReference>
<gene>
    <name evidence="9" type="ORF">G4L39_02755</name>
</gene>
<keyword evidence="5 9" id="KW-0378">Hydrolase</keyword>
<dbReference type="Gene3D" id="3.20.20.300">
    <property type="entry name" value="Glycoside hydrolase, family 3, N-terminal domain"/>
    <property type="match status" value="1"/>
</dbReference>
<dbReference type="EMBL" id="JAAKYA010000014">
    <property type="protein sequence ID" value="NGO38317.1"/>
    <property type="molecule type" value="Genomic_DNA"/>
</dbReference>
<comment type="similarity">
    <text evidence="2">Belongs to the glycosyl hydrolase 3 family.</text>
</comment>
<proteinExistence type="inferred from homology"/>
<dbReference type="PANTHER" id="PTHR30620:SF16">
    <property type="entry name" value="LYSOSOMAL BETA GLUCOSIDASE"/>
    <property type="match status" value="1"/>
</dbReference>
<dbReference type="SUPFAM" id="SSF51445">
    <property type="entry name" value="(Trans)glycosidases"/>
    <property type="match status" value="1"/>
</dbReference>
<dbReference type="InterPro" id="IPR036962">
    <property type="entry name" value="Glyco_hydro_3_N_sf"/>
</dbReference>
<evidence type="ECO:0000256" key="2">
    <source>
        <dbReference type="ARBA" id="ARBA00005336"/>
    </source>
</evidence>
<organism evidence="9 10">
    <name type="scientific">Limisphaera ngatamarikiensis</name>
    <dbReference type="NCBI Taxonomy" id="1324935"/>
    <lineage>
        <taxon>Bacteria</taxon>
        <taxon>Pseudomonadati</taxon>
        <taxon>Verrucomicrobiota</taxon>
        <taxon>Verrucomicrobiia</taxon>
        <taxon>Limisphaerales</taxon>
        <taxon>Limisphaeraceae</taxon>
        <taxon>Limisphaera</taxon>
    </lineage>
</organism>
<evidence type="ECO:0000256" key="5">
    <source>
        <dbReference type="ARBA" id="ARBA00022801"/>
    </source>
</evidence>
<dbReference type="RefSeq" id="WP_165105724.1">
    <property type="nucleotide sequence ID" value="NZ_JAAKYA010000014.1"/>
</dbReference>
<dbReference type="GO" id="GO:0008422">
    <property type="term" value="F:beta-glucosidase activity"/>
    <property type="evidence" value="ECO:0007669"/>
    <property type="project" value="UniProtKB-EC"/>
</dbReference>
<accession>A0A6M1RLE2</accession>
<dbReference type="GO" id="GO:0009251">
    <property type="term" value="P:glucan catabolic process"/>
    <property type="evidence" value="ECO:0007669"/>
    <property type="project" value="TreeGrafter"/>
</dbReference>
<dbReference type="InterPro" id="IPR051915">
    <property type="entry name" value="Cellulose_Degrad_GH3"/>
</dbReference>
<keyword evidence="6" id="KW-0326">Glycosidase</keyword>
<reference evidence="9 10" key="1">
    <citation type="submission" date="2020-02" db="EMBL/GenBank/DDBJ databases">
        <title>Draft genome sequence of Limisphaera ngatamarikiensis NGM72.4T, a thermophilic Verrucomicrobia grouped in subdivision 3.</title>
        <authorList>
            <person name="Carere C.R."/>
            <person name="Steen J."/>
            <person name="Hugenholtz P."/>
            <person name="Stott M.B."/>
        </authorList>
    </citation>
    <scope>NUCLEOTIDE SEQUENCE [LARGE SCALE GENOMIC DNA]</scope>
    <source>
        <strain evidence="9 10">NGM72.4</strain>
    </source>
</reference>
<dbReference type="Pfam" id="PF01915">
    <property type="entry name" value="Glyco_hydro_3_C"/>
    <property type="match status" value="1"/>
</dbReference>
<dbReference type="EC" id="3.2.1.21" evidence="3"/>
<evidence type="ECO:0000313" key="9">
    <source>
        <dbReference type="EMBL" id="NGO38317.1"/>
    </source>
</evidence>
<evidence type="ECO:0000313" key="10">
    <source>
        <dbReference type="Proteomes" id="UP000477311"/>
    </source>
</evidence>
<dbReference type="InterPro" id="IPR036881">
    <property type="entry name" value="Glyco_hydro_3_C_sf"/>
</dbReference>
<comment type="catalytic activity">
    <reaction evidence="1">
        <text>Hydrolysis of terminal, non-reducing beta-D-glucosyl residues with release of beta-D-glucose.</text>
        <dbReference type="EC" id="3.2.1.21"/>
    </reaction>
</comment>
<dbReference type="InterPro" id="IPR001764">
    <property type="entry name" value="Glyco_hydro_3_N"/>
</dbReference>
<dbReference type="PANTHER" id="PTHR30620">
    <property type="entry name" value="PERIPLASMIC BETA-GLUCOSIDASE-RELATED"/>
    <property type="match status" value="1"/>
</dbReference>
<name>A0A6M1RLE2_9BACT</name>
<dbReference type="InterPro" id="IPR017853">
    <property type="entry name" value="GH"/>
</dbReference>
<dbReference type="Pfam" id="PF00933">
    <property type="entry name" value="Glyco_hydro_3"/>
    <property type="match status" value="1"/>
</dbReference>
<feature type="domain" description="Glycoside hydrolase family 3 C-terminal" evidence="8">
    <location>
        <begin position="397"/>
        <end position="601"/>
    </location>
</feature>
<evidence type="ECO:0000256" key="3">
    <source>
        <dbReference type="ARBA" id="ARBA00012744"/>
    </source>
</evidence>
<evidence type="ECO:0000259" key="7">
    <source>
        <dbReference type="Pfam" id="PF00933"/>
    </source>
</evidence>
<dbReference type="SUPFAM" id="SSF52279">
    <property type="entry name" value="Beta-D-glucan exohydrolase, C-terminal domain"/>
    <property type="match status" value="1"/>
</dbReference>
<evidence type="ECO:0000256" key="6">
    <source>
        <dbReference type="ARBA" id="ARBA00023295"/>
    </source>
</evidence>
<dbReference type="Gene3D" id="3.40.50.1700">
    <property type="entry name" value="Glycoside hydrolase family 3 C-terminal domain"/>
    <property type="match status" value="1"/>
</dbReference>
<evidence type="ECO:0000256" key="4">
    <source>
        <dbReference type="ARBA" id="ARBA00022729"/>
    </source>
</evidence>
<comment type="caution">
    <text evidence="9">The sequence shown here is derived from an EMBL/GenBank/DDBJ whole genome shotgun (WGS) entry which is preliminary data.</text>
</comment>
<keyword evidence="10" id="KW-1185">Reference proteome</keyword>
<sequence>MGVWVGLALCCSGLERGQATQPGGRDVESRVEGLLRQMTLEEKLGQMTQVDLGALKEREDLWRLGLGSVLCGGNTDPEDNTPTTWRRTVLECQRLALQSRLKIPLLFGVDAVHGHNNVLGAVIFPHQIGLGATRNPGLVEWAARVTAEEMLATGIHWAFAPCVAVARDPRWGRTYESYSDDPALVGELGAAAIRGIQGGAVRRGYRALACAKHYAGDGGTTQGVDQGNTECDEATFRRLHLAPYREAVRAGVGSVMASYSSWNGVKLHGHRYLLTEVLQGELGFDGFVVSDWAAIDQLHPNYKEAIALAINAGVDMAMIPNGPGQANNYREFVRFLEELVREGRVPESRIDDAVRRILRAKVRLGLFERPFTDEGLLQRLGSPEHRAVARVCVQQSLVLLKNERRVLPLSSKARRIHVVGPGADDLGMQCGGWTISWQGSTGAVTPGGTTLLRALRRAVPAGVEVSYSADGADDMAAAAADVIVVVVAEKPYAEMMGDRKELSVAEEDRARVHKARATGKPVVTILYSGRPLILGSVWEDSDAVVAAWLPGTEGDGIADVLLGKVEPVGRLPRVWPRDNQRLSTDQAEADPLLPRGYGLGYSMRRR</sequence>
<evidence type="ECO:0000259" key="8">
    <source>
        <dbReference type="Pfam" id="PF01915"/>
    </source>
</evidence>
<feature type="domain" description="Glycoside hydrolase family 3 N-terminal" evidence="7">
    <location>
        <begin position="39"/>
        <end position="359"/>
    </location>
</feature>